<reference evidence="11 12" key="1">
    <citation type="submission" date="2020-08" db="EMBL/GenBank/DDBJ databases">
        <title>Genomic Encyclopedia of Type Strains, Phase III (KMG-III): the genomes of soil and plant-associated and newly described type strains.</title>
        <authorList>
            <person name="Whitman W."/>
        </authorList>
    </citation>
    <scope>NUCLEOTIDE SEQUENCE [LARGE SCALE GENOMIC DNA]</scope>
    <source>
        <strain evidence="11 12">CECT 5862</strain>
    </source>
</reference>
<keyword evidence="6" id="KW-0238">DNA-binding</keyword>
<dbReference type="Gene3D" id="3.40.50.2300">
    <property type="match status" value="1"/>
</dbReference>
<dbReference type="InterPro" id="IPR020449">
    <property type="entry name" value="Tscrpt_reg_AraC-type_HTH"/>
</dbReference>
<accession>A0A7W5FMC1</accession>
<dbReference type="PROSITE" id="PS50110">
    <property type="entry name" value="RESPONSE_REGULATORY"/>
    <property type="match status" value="1"/>
</dbReference>
<dbReference type="PROSITE" id="PS01124">
    <property type="entry name" value="HTH_ARAC_FAMILY_2"/>
    <property type="match status" value="1"/>
</dbReference>
<dbReference type="InterPro" id="IPR051552">
    <property type="entry name" value="HptR"/>
</dbReference>
<keyword evidence="3 8" id="KW-0597">Phosphoprotein</keyword>
<dbReference type="GO" id="GO:0005737">
    <property type="term" value="C:cytoplasm"/>
    <property type="evidence" value="ECO:0007669"/>
    <property type="project" value="UniProtKB-SubCell"/>
</dbReference>
<dbReference type="PANTHER" id="PTHR42713">
    <property type="entry name" value="HISTIDINE KINASE-RELATED"/>
    <property type="match status" value="1"/>
</dbReference>
<dbReference type="EMBL" id="JACHXK010000004">
    <property type="protein sequence ID" value="MBB3110111.1"/>
    <property type="molecule type" value="Genomic_DNA"/>
</dbReference>
<dbReference type="GO" id="GO:0043565">
    <property type="term" value="F:sequence-specific DNA binding"/>
    <property type="evidence" value="ECO:0007669"/>
    <property type="project" value="InterPro"/>
</dbReference>
<dbReference type="AlphaFoldDB" id="A0A7W5FMC1"/>
<dbReference type="GO" id="GO:0000160">
    <property type="term" value="P:phosphorelay signal transduction system"/>
    <property type="evidence" value="ECO:0007669"/>
    <property type="project" value="UniProtKB-KW"/>
</dbReference>
<dbReference type="RefSeq" id="WP_183599841.1">
    <property type="nucleotide sequence ID" value="NZ_JACHXK010000004.1"/>
</dbReference>
<evidence type="ECO:0000256" key="8">
    <source>
        <dbReference type="PROSITE-ProRule" id="PRU00169"/>
    </source>
</evidence>
<keyword evidence="2" id="KW-0963">Cytoplasm</keyword>
<comment type="caution">
    <text evidence="11">The sequence shown here is derived from an EMBL/GenBank/DDBJ whole genome shotgun (WGS) entry which is preliminary data.</text>
</comment>
<feature type="domain" description="Response regulatory" evidence="10">
    <location>
        <begin position="4"/>
        <end position="121"/>
    </location>
</feature>
<dbReference type="InterPro" id="IPR018060">
    <property type="entry name" value="HTH_AraC"/>
</dbReference>
<feature type="domain" description="HTH araC/xylS-type" evidence="9">
    <location>
        <begin position="440"/>
        <end position="539"/>
    </location>
</feature>
<evidence type="ECO:0000313" key="12">
    <source>
        <dbReference type="Proteomes" id="UP000570361"/>
    </source>
</evidence>
<keyword evidence="4" id="KW-0902">Two-component regulatory system</keyword>
<evidence type="ECO:0000256" key="4">
    <source>
        <dbReference type="ARBA" id="ARBA00023012"/>
    </source>
</evidence>
<evidence type="ECO:0000256" key="1">
    <source>
        <dbReference type="ARBA" id="ARBA00004496"/>
    </source>
</evidence>
<gene>
    <name evidence="11" type="ORF">FHS18_002178</name>
</gene>
<dbReference type="PRINTS" id="PR00032">
    <property type="entry name" value="HTHARAC"/>
</dbReference>
<dbReference type="PROSITE" id="PS00041">
    <property type="entry name" value="HTH_ARAC_FAMILY_1"/>
    <property type="match status" value="1"/>
</dbReference>
<dbReference type="InterPro" id="IPR009057">
    <property type="entry name" value="Homeodomain-like_sf"/>
</dbReference>
<dbReference type="CDD" id="cd17536">
    <property type="entry name" value="REC_YesN-like"/>
    <property type="match status" value="1"/>
</dbReference>
<evidence type="ECO:0000256" key="6">
    <source>
        <dbReference type="ARBA" id="ARBA00023125"/>
    </source>
</evidence>
<comment type="subcellular location">
    <subcellularLocation>
        <location evidence="1">Cytoplasm</location>
    </subcellularLocation>
</comment>
<name>A0A7W5FMC1_9BACL</name>
<organism evidence="11 12">
    <name type="scientific">Paenibacillus phyllosphaerae</name>
    <dbReference type="NCBI Taxonomy" id="274593"/>
    <lineage>
        <taxon>Bacteria</taxon>
        <taxon>Bacillati</taxon>
        <taxon>Bacillota</taxon>
        <taxon>Bacilli</taxon>
        <taxon>Bacillales</taxon>
        <taxon>Paenibacillaceae</taxon>
        <taxon>Paenibacillus</taxon>
    </lineage>
</organism>
<dbReference type="SUPFAM" id="SSF52172">
    <property type="entry name" value="CheY-like"/>
    <property type="match status" value="1"/>
</dbReference>
<evidence type="ECO:0000259" key="10">
    <source>
        <dbReference type="PROSITE" id="PS50110"/>
    </source>
</evidence>
<keyword evidence="5" id="KW-0805">Transcription regulation</keyword>
<dbReference type="Pfam" id="PF12833">
    <property type="entry name" value="HTH_18"/>
    <property type="match status" value="1"/>
</dbReference>
<dbReference type="InterPro" id="IPR011006">
    <property type="entry name" value="CheY-like_superfamily"/>
</dbReference>
<evidence type="ECO:0000259" key="9">
    <source>
        <dbReference type="PROSITE" id="PS01124"/>
    </source>
</evidence>
<dbReference type="InterPro" id="IPR018062">
    <property type="entry name" value="HTH_AraC-typ_CS"/>
</dbReference>
<dbReference type="GO" id="GO:0003700">
    <property type="term" value="F:DNA-binding transcription factor activity"/>
    <property type="evidence" value="ECO:0007669"/>
    <property type="project" value="InterPro"/>
</dbReference>
<keyword evidence="7" id="KW-0804">Transcription</keyword>
<evidence type="ECO:0000256" key="2">
    <source>
        <dbReference type="ARBA" id="ARBA00022490"/>
    </source>
</evidence>
<feature type="modified residue" description="4-aspartylphosphate" evidence="8">
    <location>
        <position position="56"/>
    </location>
</feature>
<dbReference type="SUPFAM" id="SSF46689">
    <property type="entry name" value="Homeodomain-like"/>
    <property type="match status" value="2"/>
</dbReference>
<dbReference type="Proteomes" id="UP000570361">
    <property type="component" value="Unassembled WGS sequence"/>
</dbReference>
<sequence>MGYEALIIDDEVHAVRGLQAGIRWEQLRIHKLHTAHSAKQAREIFANHTIDVMVCDIEMPQETGLELLAWVREHSPKTQTVFLTCHSDFSYARQAIHLGSFDYMLKPVDYEEMEETLAKVLDKIQKDRELEGAEAGYKRYVQLWESQRPVMLERFWQELVTQSVPSTHEAIRSHMQARGVHYPVNAMFLPVLVHVQQRHKTLSPREEKLMEYALRNAVEEKLLHQVRHAAVVSLPQTDQLLAIIPLSPEQLACRPEQAHTDCEFLIPQCRQFFYSDLCCYIGEPVAITSVARQVQHLQRLDRNNVTRTNAVLLLSDEREQATAAELPPLPVKDWAEWMKQGEKERLIADAKRYMGSCREQAIPIDARTLHRLYQDFMQLLFFVLHFKGFQAHDVFATNLLTDQPPKVLKSLHAMEEWMLYVIDVAMNRMHAEEGSMSVVDKVKRYVEEKIGELELGRDEIASVVYLNPDYLTRLFKKETGMSLSDYIQQQRIAYAKRLLRTTSRQVSDIATMAGYSNLSYFSTLFKKSVQLTPAEYRKQCSCLMQGSIEKSE</sequence>
<dbReference type="SMART" id="SM00448">
    <property type="entry name" value="REC"/>
    <property type="match status" value="1"/>
</dbReference>
<dbReference type="PANTHER" id="PTHR42713:SF3">
    <property type="entry name" value="TRANSCRIPTIONAL REGULATORY PROTEIN HPTR"/>
    <property type="match status" value="1"/>
</dbReference>
<dbReference type="Gene3D" id="1.10.10.60">
    <property type="entry name" value="Homeodomain-like"/>
    <property type="match status" value="2"/>
</dbReference>
<keyword evidence="12" id="KW-1185">Reference proteome</keyword>
<protein>
    <submittedName>
        <fullName evidence="11">Two-component system response regulator YesN</fullName>
    </submittedName>
</protein>
<evidence type="ECO:0000256" key="7">
    <source>
        <dbReference type="ARBA" id="ARBA00023163"/>
    </source>
</evidence>
<evidence type="ECO:0000256" key="5">
    <source>
        <dbReference type="ARBA" id="ARBA00023015"/>
    </source>
</evidence>
<evidence type="ECO:0000313" key="11">
    <source>
        <dbReference type="EMBL" id="MBB3110111.1"/>
    </source>
</evidence>
<evidence type="ECO:0000256" key="3">
    <source>
        <dbReference type="ARBA" id="ARBA00022553"/>
    </source>
</evidence>
<proteinExistence type="predicted"/>
<dbReference type="Pfam" id="PF00072">
    <property type="entry name" value="Response_reg"/>
    <property type="match status" value="1"/>
</dbReference>
<dbReference type="InterPro" id="IPR001789">
    <property type="entry name" value="Sig_transdc_resp-reg_receiver"/>
</dbReference>
<dbReference type="SMART" id="SM00342">
    <property type="entry name" value="HTH_ARAC"/>
    <property type="match status" value="1"/>
</dbReference>